<name>A0A317YHZ4_MAIZE</name>
<evidence type="ECO:0000259" key="1">
    <source>
        <dbReference type="Pfam" id="PF04059"/>
    </source>
</evidence>
<dbReference type="InterPro" id="IPR007201">
    <property type="entry name" value="Mei2-like_Rrm_C"/>
</dbReference>
<comment type="caution">
    <text evidence="2">The sequence shown here is derived from an EMBL/GenBank/DDBJ whole genome shotgun (WGS) entry which is preliminary data.</text>
</comment>
<dbReference type="AlphaFoldDB" id="A0A317YHZ4"/>
<accession>A0A317YHZ4</accession>
<dbReference type="Pfam" id="PF04059">
    <property type="entry name" value="RRM_2"/>
    <property type="match status" value="1"/>
</dbReference>
<gene>
    <name evidence="2" type="ORF">Zm00014a_003734</name>
</gene>
<dbReference type="EMBL" id="NCVQ01000001">
    <property type="protein sequence ID" value="PWZ57434.1"/>
    <property type="molecule type" value="Genomic_DNA"/>
</dbReference>
<sequence length="83" mass="9404">MSLLHEPAHAEADLLLWPPCPASENKCNVGYAFVNMISSVHIISFYQEAFPINGICIHMLSKDDYPDNEEDDKGLNEKMLPRK</sequence>
<protein>
    <recommendedName>
        <fullName evidence="1">Mei2-like C-terminal RNA recognition motif domain-containing protein</fullName>
    </recommendedName>
</protein>
<feature type="domain" description="Mei2-like C-terminal RNA recognition motif" evidence="1">
    <location>
        <begin position="24"/>
        <end position="48"/>
    </location>
</feature>
<evidence type="ECO:0000313" key="2">
    <source>
        <dbReference type="EMBL" id="PWZ57434.1"/>
    </source>
</evidence>
<dbReference type="Proteomes" id="UP000251960">
    <property type="component" value="Chromosome 1"/>
</dbReference>
<proteinExistence type="predicted"/>
<reference evidence="2" key="1">
    <citation type="journal article" date="2018" name="Nat. Genet.">
        <title>Extensive intraspecific gene order and gene structural variations between Mo17 and other maize genomes.</title>
        <authorList>
            <person name="Sun S."/>
            <person name="Zhou Y."/>
            <person name="Chen J."/>
            <person name="Shi J."/>
            <person name="Zhao H."/>
            <person name="Zhao H."/>
            <person name="Song W."/>
            <person name="Zhang M."/>
            <person name="Cui Y."/>
            <person name="Dong X."/>
            <person name="Liu H."/>
            <person name="Ma X."/>
            <person name="Jiao Y."/>
            <person name="Wang B."/>
            <person name="Wei X."/>
            <person name="Stein J.C."/>
            <person name="Glaubitz J.C."/>
            <person name="Lu F."/>
            <person name="Yu G."/>
            <person name="Liang C."/>
            <person name="Fengler K."/>
            <person name="Li B."/>
            <person name="Rafalski A."/>
            <person name="Schnable P.S."/>
            <person name="Ware D.H."/>
            <person name="Buckler E.S."/>
            <person name="Lai J."/>
        </authorList>
    </citation>
    <scope>NUCLEOTIDE SEQUENCE [LARGE SCALE GENOMIC DNA]</scope>
    <source>
        <tissue evidence="2">Seedling</tissue>
    </source>
</reference>
<organism evidence="2">
    <name type="scientific">Zea mays</name>
    <name type="common">Maize</name>
    <dbReference type="NCBI Taxonomy" id="4577"/>
    <lineage>
        <taxon>Eukaryota</taxon>
        <taxon>Viridiplantae</taxon>
        <taxon>Streptophyta</taxon>
        <taxon>Embryophyta</taxon>
        <taxon>Tracheophyta</taxon>
        <taxon>Spermatophyta</taxon>
        <taxon>Magnoliopsida</taxon>
        <taxon>Liliopsida</taxon>
        <taxon>Poales</taxon>
        <taxon>Poaceae</taxon>
        <taxon>PACMAD clade</taxon>
        <taxon>Panicoideae</taxon>
        <taxon>Andropogonodae</taxon>
        <taxon>Andropogoneae</taxon>
        <taxon>Tripsacinae</taxon>
        <taxon>Zea</taxon>
    </lineage>
</organism>